<name>A0A316U2G3_9BASI</name>
<evidence type="ECO:0000313" key="3">
    <source>
        <dbReference type="Proteomes" id="UP000245942"/>
    </source>
</evidence>
<dbReference type="RefSeq" id="XP_025346168.1">
    <property type="nucleotide sequence ID" value="XM_025495367.1"/>
</dbReference>
<protein>
    <submittedName>
        <fullName evidence="2">Uncharacterized protein</fullName>
    </submittedName>
</protein>
<dbReference type="Proteomes" id="UP000245942">
    <property type="component" value="Unassembled WGS sequence"/>
</dbReference>
<feature type="region of interest" description="Disordered" evidence="1">
    <location>
        <begin position="26"/>
        <end position="250"/>
    </location>
</feature>
<dbReference type="EMBL" id="KZ819333">
    <property type="protein sequence ID" value="PWN19008.1"/>
    <property type="molecule type" value="Genomic_DNA"/>
</dbReference>
<proteinExistence type="predicted"/>
<feature type="compositionally biased region" description="Polar residues" evidence="1">
    <location>
        <begin position="126"/>
        <end position="136"/>
    </location>
</feature>
<dbReference type="GeneID" id="37017101"/>
<evidence type="ECO:0000313" key="2">
    <source>
        <dbReference type="EMBL" id="PWN19008.1"/>
    </source>
</evidence>
<sequence>MTTERSWTGDPLASSLLDRPSYIATFEANEHRRHPATASSSVADRRASPSHAEGAAPSSSSAQHVRSKRRMRENHKPAVGSDKIRSSARPHLLKGKGAAPASSSLTSSPSPNDDTTSAFKRPRLSPTLSTEQSAYTSAYAAEPSSADGSRQRGALESSEDDSSSESEAFQWDKKAVRHGSFPPIQVMKSLAVPSPRSWHSSISREPSPLGRKSTASPSRDTGDVGESFARHRRPSPSRPPRPGEDAMIGN</sequence>
<keyword evidence="3" id="KW-1185">Reference proteome</keyword>
<dbReference type="AlphaFoldDB" id="A0A316U2G3"/>
<gene>
    <name evidence="2" type="ORF">BCV69DRAFT_55654</name>
</gene>
<feature type="compositionally biased region" description="Low complexity" evidence="1">
    <location>
        <begin position="98"/>
        <end position="118"/>
    </location>
</feature>
<accession>A0A316U2G3</accession>
<evidence type="ECO:0000256" key="1">
    <source>
        <dbReference type="SAM" id="MobiDB-lite"/>
    </source>
</evidence>
<reference evidence="2 3" key="1">
    <citation type="journal article" date="2018" name="Mol. Biol. Evol.">
        <title>Broad Genomic Sampling Reveals a Smut Pathogenic Ancestry of the Fungal Clade Ustilaginomycotina.</title>
        <authorList>
            <person name="Kijpornyongpan T."/>
            <person name="Mondo S.J."/>
            <person name="Barry K."/>
            <person name="Sandor L."/>
            <person name="Lee J."/>
            <person name="Lipzen A."/>
            <person name="Pangilinan J."/>
            <person name="LaButti K."/>
            <person name="Hainaut M."/>
            <person name="Henrissat B."/>
            <person name="Grigoriev I.V."/>
            <person name="Spatafora J.W."/>
            <person name="Aime M.C."/>
        </authorList>
    </citation>
    <scope>NUCLEOTIDE SEQUENCE [LARGE SCALE GENOMIC DNA]</scope>
    <source>
        <strain evidence="2 3">MCA 4718</strain>
    </source>
</reference>
<organism evidence="2 3">
    <name type="scientific">Pseudomicrostroma glucosiphilum</name>
    <dbReference type="NCBI Taxonomy" id="1684307"/>
    <lineage>
        <taxon>Eukaryota</taxon>
        <taxon>Fungi</taxon>
        <taxon>Dikarya</taxon>
        <taxon>Basidiomycota</taxon>
        <taxon>Ustilaginomycotina</taxon>
        <taxon>Exobasidiomycetes</taxon>
        <taxon>Microstromatales</taxon>
        <taxon>Microstromatales incertae sedis</taxon>
        <taxon>Pseudomicrostroma</taxon>
    </lineage>
</organism>